<dbReference type="InterPro" id="IPR036097">
    <property type="entry name" value="HisK_dim/P_sf"/>
</dbReference>
<evidence type="ECO:0000256" key="18">
    <source>
        <dbReference type="ARBA" id="ARBA00056860"/>
    </source>
</evidence>
<dbReference type="Pfam" id="PF00072">
    <property type="entry name" value="Response_reg"/>
    <property type="match status" value="1"/>
</dbReference>
<evidence type="ECO:0000256" key="19">
    <source>
        <dbReference type="PROSITE-ProRule" id="PRU00169"/>
    </source>
</evidence>
<evidence type="ECO:0000256" key="1">
    <source>
        <dbReference type="ARBA" id="ARBA00001935"/>
    </source>
</evidence>
<dbReference type="FunFam" id="1.10.287.130:FF:000087">
    <property type="entry name" value="Ethylene receptor 4"/>
    <property type="match status" value="1"/>
</dbReference>
<evidence type="ECO:0000256" key="14">
    <source>
        <dbReference type="ARBA" id="ARBA00023008"/>
    </source>
</evidence>
<evidence type="ECO:0000256" key="17">
    <source>
        <dbReference type="ARBA" id="ARBA00023170"/>
    </source>
</evidence>
<evidence type="ECO:0000256" key="2">
    <source>
        <dbReference type="ARBA" id="ARBA00004477"/>
    </source>
</evidence>
<evidence type="ECO:0000256" key="6">
    <source>
        <dbReference type="ARBA" id="ARBA00022692"/>
    </source>
</evidence>
<dbReference type="PROSITE" id="PS50110">
    <property type="entry name" value="RESPONSE_REGULATORY"/>
    <property type="match status" value="1"/>
</dbReference>
<keyword evidence="13" id="KW-1133">Transmembrane helix</keyword>
<dbReference type="Gene3D" id="1.10.287.130">
    <property type="match status" value="1"/>
</dbReference>
<keyword evidence="17" id="KW-0675">Receptor</keyword>
<dbReference type="Gene3D" id="3.30.565.10">
    <property type="entry name" value="Histidine kinase-like ATPase, C-terminal domain"/>
    <property type="match status" value="1"/>
</dbReference>
<evidence type="ECO:0000256" key="4">
    <source>
        <dbReference type="ARBA" id="ARBA00022553"/>
    </source>
</evidence>
<dbReference type="SUPFAM" id="SSF55781">
    <property type="entry name" value="GAF domain-like"/>
    <property type="match status" value="1"/>
</dbReference>
<dbReference type="GO" id="GO:0005524">
    <property type="term" value="F:ATP binding"/>
    <property type="evidence" value="ECO:0007669"/>
    <property type="project" value="UniProtKB-KW"/>
</dbReference>
<keyword evidence="15" id="KW-0902">Two-component regulatory system</keyword>
<dbReference type="GO" id="GO:0010105">
    <property type="term" value="P:negative regulation of ethylene-activated signaling pathway"/>
    <property type="evidence" value="ECO:0007669"/>
    <property type="project" value="UniProtKB-ARBA"/>
</dbReference>
<organism evidence="21 22">
    <name type="scientific">Gossypium barbadense</name>
    <name type="common">Sea Island cotton</name>
    <name type="synonym">Hibiscus barbadensis</name>
    <dbReference type="NCBI Taxonomy" id="3634"/>
    <lineage>
        <taxon>Eukaryota</taxon>
        <taxon>Viridiplantae</taxon>
        <taxon>Streptophyta</taxon>
        <taxon>Embryophyta</taxon>
        <taxon>Tracheophyta</taxon>
        <taxon>Spermatophyta</taxon>
        <taxon>Magnoliopsida</taxon>
        <taxon>eudicotyledons</taxon>
        <taxon>Gunneridae</taxon>
        <taxon>Pentapetalae</taxon>
        <taxon>rosids</taxon>
        <taxon>malvids</taxon>
        <taxon>Malvales</taxon>
        <taxon>Malvaceae</taxon>
        <taxon>Malvoideae</taxon>
        <taxon>Gossypium</taxon>
    </lineage>
</organism>
<dbReference type="GO" id="GO:0000155">
    <property type="term" value="F:phosphorelay sensor kinase activity"/>
    <property type="evidence" value="ECO:0007669"/>
    <property type="project" value="InterPro"/>
</dbReference>
<keyword evidence="10" id="KW-0418">Kinase</keyword>
<keyword evidence="9" id="KW-0936">Ethylene signaling pathway</keyword>
<dbReference type="Proteomes" id="UP000239757">
    <property type="component" value="Unassembled WGS sequence"/>
</dbReference>
<evidence type="ECO:0000313" key="22">
    <source>
        <dbReference type="Proteomes" id="UP000239757"/>
    </source>
</evidence>
<dbReference type="InterPro" id="IPR036890">
    <property type="entry name" value="HATPase_C_sf"/>
</dbReference>
<dbReference type="AlphaFoldDB" id="A0A2P5XZH2"/>
<keyword evidence="8" id="KW-0547">Nucleotide-binding</keyword>
<evidence type="ECO:0000256" key="15">
    <source>
        <dbReference type="ARBA" id="ARBA00023012"/>
    </source>
</evidence>
<dbReference type="EMBL" id="KZ663963">
    <property type="protein sequence ID" value="PPS08711.1"/>
    <property type="molecule type" value="Genomic_DNA"/>
</dbReference>
<comment type="function">
    <text evidence="18">Ethylene receptor related to bacterial two-component regulators. Acts as a redundant negative regulator of ethylene signaling.</text>
</comment>
<keyword evidence="16" id="KW-0472">Membrane</keyword>
<dbReference type="InterPro" id="IPR029016">
    <property type="entry name" value="GAF-like_dom_sf"/>
</dbReference>
<dbReference type="GO" id="GO:0038199">
    <property type="term" value="F:ethylene receptor activity"/>
    <property type="evidence" value="ECO:0007669"/>
    <property type="project" value="TreeGrafter"/>
</dbReference>
<evidence type="ECO:0000256" key="7">
    <source>
        <dbReference type="ARBA" id="ARBA00022723"/>
    </source>
</evidence>
<evidence type="ECO:0000256" key="8">
    <source>
        <dbReference type="ARBA" id="ARBA00022741"/>
    </source>
</evidence>
<evidence type="ECO:0000256" key="10">
    <source>
        <dbReference type="ARBA" id="ARBA00022777"/>
    </source>
</evidence>
<dbReference type="Gene3D" id="3.30.450.40">
    <property type="match status" value="1"/>
</dbReference>
<evidence type="ECO:0000256" key="11">
    <source>
        <dbReference type="ARBA" id="ARBA00022824"/>
    </source>
</evidence>
<keyword evidence="5" id="KW-0808">Transferase</keyword>
<protein>
    <recommendedName>
        <fullName evidence="20">Response regulatory domain-containing protein</fullName>
    </recommendedName>
</protein>
<feature type="domain" description="Response regulatory" evidence="20">
    <location>
        <begin position="334"/>
        <end position="422"/>
    </location>
</feature>
<keyword evidence="4 19" id="KW-0597">Phosphoprotein</keyword>
<dbReference type="GO" id="GO:0051740">
    <property type="term" value="F:ethylene binding"/>
    <property type="evidence" value="ECO:0007669"/>
    <property type="project" value="TreeGrafter"/>
</dbReference>
<evidence type="ECO:0000313" key="21">
    <source>
        <dbReference type="EMBL" id="PPS08711.1"/>
    </source>
</evidence>
<keyword evidence="11" id="KW-0256">Endoplasmic reticulum</keyword>
<dbReference type="CDD" id="cd00082">
    <property type="entry name" value="HisKA"/>
    <property type="match status" value="1"/>
</dbReference>
<name>A0A2P5XZH2_GOSBA</name>
<keyword evidence="6" id="KW-0812">Transmembrane</keyword>
<reference evidence="21 22" key="1">
    <citation type="submission" date="2015-01" db="EMBL/GenBank/DDBJ databases">
        <title>Genome of allotetraploid Gossypium barbadense reveals genomic plasticity and fiber elongation in cotton evolution.</title>
        <authorList>
            <person name="Chen X."/>
            <person name="Liu X."/>
            <person name="Zhao B."/>
            <person name="Zheng H."/>
            <person name="Hu Y."/>
            <person name="Lu G."/>
            <person name="Yang C."/>
            <person name="Chen J."/>
            <person name="Shan C."/>
            <person name="Zhang L."/>
            <person name="Zhou Y."/>
            <person name="Wang L."/>
            <person name="Guo W."/>
            <person name="Bai Y."/>
            <person name="Ruan J."/>
            <person name="Shangguan X."/>
            <person name="Mao Y."/>
            <person name="Jiang J."/>
            <person name="Zhu Y."/>
            <person name="Lei J."/>
            <person name="Kang H."/>
            <person name="Chen S."/>
            <person name="He X."/>
            <person name="Wang R."/>
            <person name="Wang Y."/>
            <person name="Chen J."/>
            <person name="Wang L."/>
            <person name="Yu S."/>
            <person name="Wang B."/>
            <person name="Wei J."/>
            <person name="Song S."/>
            <person name="Lu X."/>
            <person name="Gao Z."/>
            <person name="Gu W."/>
            <person name="Deng X."/>
            <person name="Ma D."/>
            <person name="Wang S."/>
            <person name="Liang W."/>
            <person name="Fang L."/>
            <person name="Cai C."/>
            <person name="Zhu X."/>
            <person name="Zhou B."/>
            <person name="Zhang Y."/>
            <person name="Chen Z."/>
            <person name="Xu S."/>
            <person name="Zhu R."/>
            <person name="Wang S."/>
            <person name="Zhang T."/>
            <person name="Zhao G."/>
        </authorList>
    </citation>
    <scope>NUCLEOTIDE SEQUENCE [LARGE SCALE GENOMIC DNA]</scope>
    <source>
        <strain evidence="22">cv. Xinhai21</strain>
        <tissue evidence="21">Leaf</tissue>
    </source>
</reference>
<keyword evidence="14" id="KW-0186">Copper</keyword>
<dbReference type="PANTHER" id="PTHR24423">
    <property type="entry name" value="TWO-COMPONENT SENSOR HISTIDINE KINASE"/>
    <property type="match status" value="1"/>
</dbReference>
<evidence type="ECO:0000259" key="20">
    <source>
        <dbReference type="PROSITE" id="PS50110"/>
    </source>
</evidence>
<proteinExistence type="inferred from homology"/>
<dbReference type="PANTHER" id="PTHR24423:SF629">
    <property type="entry name" value="PROTEIN EIN4"/>
    <property type="match status" value="1"/>
</dbReference>
<evidence type="ECO:0000256" key="13">
    <source>
        <dbReference type="ARBA" id="ARBA00022989"/>
    </source>
</evidence>
<dbReference type="Gene3D" id="3.40.50.2300">
    <property type="match status" value="1"/>
</dbReference>
<accession>A0A2P5XZH2</accession>
<dbReference type="OrthoDB" id="60033at2759"/>
<evidence type="ECO:0000256" key="16">
    <source>
        <dbReference type="ARBA" id="ARBA00023136"/>
    </source>
</evidence>
<evidence type="ECO:0000256" key="12">
    <source>
        <dbReference type="ARBA" id="ARBA00022840"/>
    </source>
</evidence>
<evidence type="ECO:0000256" key="9">
    <source>
        <dbReference type="ARBA" id="ARBA00022745"/>
    </source>
</evidence>
<dbReference type="GO" id="GO:0004674">
    <property type="term" value="F:protein serine/threonine kinase activity"/>
    <property type="evidence" value="ECO:0007669"/>
    <property type="project" value="UniProtKB-ARBA"/>
</dbReference>
<dbReference type="InterPro" id="IPR003661">
    <property type="entry name" value="HisK_dim/P_dom"/>
</dbReference>
<evidence type="ECO:0000256" key="5">
    <source>
        <dbReference type="ARBA" id="ARBA00022679"/>
    </source>
</evidence>
<dbReference type="SMART" id="SM00448">
    <property type="entry name" value="REC"/>
    <property type="match status" value="1"/>
</dbReference>
<comment type="cofactor">
    <cofactor evidence="1">
        <name>Cu cation</name>
        <dbReference type="ChEBI" id="CHEBI:23378"/>
    </cofactor>
</comment>
<dbReference type="SMART" id="SM00388">
    <property type="entry name" value="HisKA"/>
    <property type="match status" value="1"/>
</dbReference>
<dbReference type="SUPFAM" id="SSF52172">
    <property type="entry name" value="CheY-like"/>
    <property type="match status" value="1"/>
</dbReference>
<dbReference type="GO" id="GO:0046872">
    <property type="term" value="F:metal ion binding"/>
    <property type="evidence" value="ECO:0007669"/>
    <property type="project" value="UniProtKB-KW"/>
</dbReference>
<sequence length="422" mass="46969">MRILRLDSALGLASGIGSEEVGVVAAIRMPMLQGYNFKGGTPELVETCYAIPVLVLPNANSRNWSYPEMEIVEVVADQVAVALSHAIVLEESQRMREKLSQQNYVLQQERKNAMIASQARNSFQKVMSNGMKRPMHSILGLLSVFQDENINFKQKTIVDTLVKTSSVLSTLINDVMEISAKDNGRFLLNMRPFSLHSMIKETCCLAKSLSIYKGFDFEVGVQSSLPDQVIGDERRTFQVILHMVGYLLDINSGGETVFFQVLQDVGGQDKDKINVWRSSTQDNYLYLKIEIDIRGGSSVADASVSTKNFSGNVWISTNSVGFAQSMTLLLRGLRVLLADDDDINRTVTKKLLEKLGCEVTVVSSGFECLSAVSHAENSFRIVVLDLHMPEMDGFKVAMRIRKFHNHNWPLIIALIASAKDHV</sequence>
<dbReference type="InterPro" id="IPR011006">
    <property type="entry name" value="CheY-like_superfamily"/>
</dbReference>
<dbReference type="InterPro" id="IPR001789">
    <property type="entry name" value="Sig_transdc_resp-reg_receiver"/>
</dbReference>
<comment type="similarity">
    <text evidence="3">Belongs to the ethylene receptor family.</text>
</comment>
<gene>
    <name evidence="21" type="ORF">GOBAR_AA11935</name>
</gene>
<dbReference type="SUPFAM" id="SSF47384">
    <property type="entry name" value="Homodimeric domain of signal transducing histidine kinase"/>
    <property type="match status" value="1"/>
</dbReference>
<keyword evidence="7" id="KW-0479">Metal-binding</keyword>
<comment type="subcellular location">
    <subcellularLocation>
        <location evidence="2">Endoplasmic reticulum membrane</location>
        <topology evidence="2">Multi-pass membrane protein</topology>
    </subcellularLocation>
</comment>
<feature type="modified residue" description="4-aspartylphosphate" evidence="19">
    <location>
        <position position="385"/>
    </location>
</feature>
<dbReference type="Pfam" id="PF00512">
    <property type="entry name" value="HisKA"/>
    <property type="match status" value="1"/>
</dbReference>
<evidence type="ECO:0000256" key="3">
    <source>
        <dbReference type="ARBA" id="ARBA00009842"/>
    </source>
</evidence>
<keyword evidence="12" id="KW-0067">ATP-binding</keyword>
<dbReference type="GO" id="GO:0005789">
    <property type="term" value="C:endoplasmic reticulum membrane"/>
    <property type="evidence" value="ECO:0007669"/>
    <property type="project" value="UniProtKB-SubCell"/>
</dbReference>